<dbReference type="InParanoid" id="A0A3P8YE53"/>
<dbReference type="InterPro" id="IPR021885">
    <property type="entry name" value="DUF3496"/>
</dbReference>
<dbReference type="PRINTS" id="PR01415">
    <property type="entry name" value="ANKYRIN"/>
</dbReference>
<dbReference type="InterPro" id="IPR002110">
    <property type="entry name" value="Ankyrin_rpt"/>
</dbReference>
<evidence type="ECO:0000313" key="8">
    <source>
        <dbReference type="Proteomes" id="UP000265140"/>
    </source>
</evidence>
<evidence type="ECO:0000259" key="5">
    <source>
        <dbReference type="Pfam" id="PF12001"/>
    </source>
</evidence>
<feature type="region of interest" description="Disordered" evidence="4">
    <location>
        <begin position="541"/>
        <end position="588"/>
    </location>
</feature>
<dbReference type="PANTHER" id="PTHR24147">
    <property type="entry name" value="ANKYRIN REPEAT DOMAIN 36-RELATED"/>
    <property type="match status" value="1"/>
</dbReference>
<dbReference type="Pfam" id="PF12796">
    <property type="entry name" value="Ank_2"/>
    <property type="match status" value="1"/>
</dbReference>
<dbReference type="Pfam" id="PF12001">
    <property type="entry name" value="DUF3496"/>
    <property type="match status" value="1"/>
</dbReference>
<reference evidence="7" key="4">
    <citation type="submission" date="2025-09" db="UniProtKB">
        <authorList>
            <consortium name="Ensembl"/>
        </authorList>
    </citation>
    <scope>IDENTIFICATION</scope>
</reference>
<dbReference type="PANTHER" id="PTHR24147:SF53">
    <property type="entry name" value="ANKYRIN REPEAT DOMAIN 26"/>
    <property type="match status" value="1"/>
</dbReference>
<reference evidence="8" key="1">
    <citation type="journal article" date="2014" name="PLoS ONE">
        <title>The genome and linkage map of the northern pike (Esox lucius): conserved synteny revealed between the salmonid sister group and the Neoteleostei.</title>
        <authorList>
            <person name="Rondeau E.B."/>
            <person name="Minkley D.R."/>
            <person name="Leong J.S."/>
            <person name="Messmer A.M."/>
            <person name="Jantzen J.R."/>
            <person name="von Schalburg K.R."/>
            <person name="Lemon C."/>
            <person name="Bird N.H."/>
            <person name="Koop B.F."/>
        </authorList>
    </citation>
    <scope>NUCLEOTIDE SEQUENCE</scope>
</reference>
<evidence type="ECO:0000259" key="6">
    <source>
        <dbReference type="Pfam" id="PF14915"/>
    </source>
</evidence>
<feature type="domain" description="CCDC144C-like coiled-coil" evidence="6">
    <location>
        <begin position="300"/>
        <end position="783"/>
    </location>
</feature>
<feature type="domain" description="DUF3496" evidence="5">
    <location>
        <begin position="950"/>
        <end position="1008"/>
    </location>
</feature>
<dbReference type="AlphaFoldDB" id="A0A3P8YE53"/>
<keyword evidence="1 3" id="KW-0175">Coiled coil</keyword>
<feature type="repeat" description="ANK" evidence="2">
    <location>
        <begin position="99"/>
        <end position="131"/>
    </location>
</feature>
<dbReference type="InterPro" id="IPR039497">
    <property type="entry name" value="CC144C-like_CC_dom"/>
</dbReference>
<feature type="repeat" description="ANK" evidence="2">
    <location>
        <begin position="66"/>
        <end position="98"/>
    </location>
</feature>
<dbReference type="OMA" id="DNHQFPR"/>
<evidence type="ECO:0000256" key="1">
    <source>
        <dbReference type="ARBA" id="ARBA00023054"/>
    </source>
</evidence>
<organism evidence="7 8">
    <name type="scientific">Esox lucius</name>
    <name type="common">Northern pike</name>
    <dbReference type="NCBI Taxonomy" id="8010"/>
    <lineage>
        <taxon>Eukaryota</taxon>
        <taxon>Metazoa</taxon>
        <taxon>Chordata</taxon>
        <taxon>Craniata</taxon>
        <taxon>Vertebrata</taxon>
        <taxon>Euteleostomi</taxon>
        <taxon>Actinopterygii</taxon>
        <taxon>Neopterygii</taxon>
        <taxon>Teleostei</taxon>
        <taxon>Protacanthopterygii</taxon>
        <taxon>Esociformes</taxon>
        <taxon>Esocidae</taxon>
        <taxon>Esox</taxon>
    </lineage>
</organism>
<dbReference type="PROSITE" id="PS50088">
    <property type="entry name" value="ANK_REPEAT"/>
    <property type="match status" value="4"/>
</dbReference>
<dbReference type="PROSITE" id="PS50297">
    <property type="entry name" value="ANK_REP_REGION"/>
    <property type="match status" value="3"/>
</dbReference>
<reference evidence="7" key="2">
    <citation type="submission" date="2020-02" db="EMBL/GenBank/DDBJ databases">
        <title>Esox lucius (northern pike) genome, fEsoLuc1, primary haplotype.</title>
        <authorList>
            <person name="Myers G."/>
            <person name="Karagic N."/>
            <person name="Meyer A."/>
            <person name="Pippel M."/>
            <person name="Reichard M."/>
            <person name="Winkler S."/>
            <person name="Tracey A."/>
            <person name="Sims Y."/>
            <person name="Howe K."/>
            <person name="Rhie A."/>
            <person name="Formenti G."/>
            <person name="Durbin R."/>
            <person name="Fedrigo O."/>
            <person name="Jarvis E.D."/>
        </authorList>
    </citation>
    <scope>NUCLEOTIDE SEQUENCE [LARGE SCALE GENOMIC DNA]</scope>
</reference>
<protein>
    <recommendedName>
        <fullName evidence="9">CCDC144C-like coiled-coil domain-containing protein</fullName>
    </recommendedName>
</protein>
<feature type="repeat" description="ANK" evidence="2">
    <location>
        <begin position="165"/>
        <end position="197"/>
    </location>
</feature>
<dbReference type="Pfam" id="PF13857">
    <property type="entry name" value="Ank_5"/>
    <property type="match status" value="1"/>
</dbReference>
<dbReference type="InterPro" id="IPR036770">
    <property type="entry name" value="Ankyrin_rpt-contain_sf"/>
</dbReference>
<dbReference type="Pfam" id="PF14915">
    <property type="entry name" value="CCDC144C"/>
    <property type="match status" value="1"/>
</dbReference>
<proteinExistence type="predicted"/>
<evidence type="ECO:0000256" key="2">
    <source>
        <dbReference type="PROSITE-ProRule" id="PRU00023"/>
    </source>
</evidence>
<reference evidence="7" key="3">
    <citation type="submission" date="2025-08" db="UniProtKB">
        <authorList>
            <consortium name="Ensembl"/>
        </authorList>
    </citation>
    <scope>IDENTIFICATION</scope>
</reference>
<dbReference type="InterPro" id="IPR050657">
    <property type="entry name" value="Ankyrin_repeat_domain"/>
</dbReference>
<dbReference type="Gene3D" id="1.25.40.20">
    <property type="entry name" value="Ankyrin repeat-containing domain"/>
    <property type="match status" value="2"/>
</dbReference>
<evidence type="ECO:0000256" key="3">
    <source>
        <dbReference type="SAM" id="Coils"/>
    </source>
</evidence>
<dbReference type="SUPFAM" id="SSF48403">
    <property type="entry name" value="Ankyrin repeat"/>
    <property type="match status" value="1"/>
</dbReference>
<dbReference type="SMART" id="SM00248">
    <property type="entry name" value="ANK"/>
    <property type="match status" value="4"/>
</dbReference>
<dbReference type="Proteomes" id="UP000265140">
    <property type="component" value="Chromosome 19"/>
</dbReference>
<dbReference type="STRING" id="8010.ENSELUP00000014874"/>
<dbReference type="Bgee" id="ENSELUG00000014926">
    <property type="expression patterns" value="Expressed in brain and 15 other cell types or tissues"/>
</dbReference>
<dbReference type="GeneTree" id="ENSGT00940000163982"/>
<name>A0A3P8YE53_ESOLU</name>
<keyword evidence="2" id="KW-0040">ANK repeat</keyword>
<evidence type="ECO:0000256" key="4">
    <source>
        <dbReference type="SAM" id="MobiDB-lite"/>
    </source>
</evidence>
<feature type="compositionally biased region" description="Basic and acidic residues" evidence="4">
    <location>
        <begin position="541"/>
        <end position="572"/>
    </location>
</feature>
<feature type="repeat" description="ANK" evidence="2">
    <location>
        <begin position="132"/>
        <end position="164"/>
    </location>
</feature>
<accession>A0A3P8YE53</accession>
<feature type="coiled-coil region" evidence="3">
    <location>
        <begin position="943"/>
        <end position="970"/>
    </location>
</feature>
<dbReference type="Ensembl" id="ENSELUT00000023795.3">
    <property type="protein sequence ID" value="ENSELUP00000014874.2"/>
    <property type="gene ID" value="ENSELUG00000014926.3"/>
</dbReference>
<evidence type="ECO:0008006" key="9">
    <source>
        <dbReference type="Google" id="ProtNLM"/>
    </source>
</evidence>
<evidence type="ECO:0000313" key="7">
    <source>
        <dbReference type="Ensembl" id="ENSELUP00000014874.2"/>
    </source>
</evidence>
<keyword evidence="8" id="KW-1185">Reference proteome</keyword>
<sequence>MKKIFNFTKKKKGFSPNTSDTGSVLSVGYDLKEKDLGKVHKAAYGGDLAKLKQLAKKNDINQLDKENRTALHFACANGQTDVVQFLVEIKAKLNLCDNQNRSPLMKAVQCQQERCVATLLEHDADPNLVDINGNTALHLASCIPAVSTAILLLEHEANVNAQNKEGYSPLTMAVKENHAEMAEFLLKEGADVNIKDRGHRWHLPEFTFLFVDFFYIPSFLRGSQSFTMAYLEPGRSVAMPRGNMGPGGERDRQGRLVDKMCQLEAQQVELRDSLEESRDSKQALDHRQLELDTDLNNLKFQLKQEQEKHRNASMLYEKTRVLLRKKEEDLRTEAEGKHKVELALRNLELEKRAILNNMKQLEEDRSETQKLLNQERGARALSETLLNNNLRKQQEIEEENRRTICKSNEALSQLTEATDRERELLQQNSALQDDLSSLRVELERSRSHSRQEESRLTEECEALREHLEDARRDLKLNEEALAQMVYQYTGQLTTLKAELSVTSTRLEHERQAREQLEAEGESGRTRLTGALQEAERCQAARADAERALQREREERQRAQDKLTGETANKREAVGGLSQKLAKAESRTNSLENEVHRLTMALTETEHMVTALQREKEVAMGRLRELEAALQVEREQAVRACARQEALQERLAVTQSEGMLIRQHLEEAQNKGMAKEKAVTDAQERFGDLLAKLRADGEEHVQLVEERSRELATKAAELRDQVYKLEEEKNERETVLRQLQQELADSLKKLSMSEASLEVNTRYRNDLEEEKARLLKDMDRLKGKVGGMELEKKKVKKIAEQKKSVDNRLDQEMKRNTELQKEIQTLPLVSMSQVDDLSVQLQKEASRCSQLERVNKELKEQLVSFKNLGRSNERLERSKKHLEEELLGLRQQVELGVIDQSQVDHYRREAEERARQEIRQKLEEVNIFLQTQAASQEALDQIKAASEASLRSTLEQRIRELEGELGRARSTQQDSMNLRDSTHTELERYRELYMEELRLRKSLAAKLER</sequence>